<accession>A0A0G2Y623</accession>
<keyword evidence="3" id="KW-0472">Membrane</keyword>
<reference evidence="5 6" key="1">
    <citation type="submission" date="2014-10" db="EMBL/GenBank/DDBJ databases">
        <title>Pan-genome analysis of Brazilian lineage A amoebal mimiviruses.</title>
        <authorList>
            <person name="Assis F.L."/>
            <person name="Abrahao J.S."/>
            <person name="Kroon E.G."/>
            <person name="Dornas F.P."/>
            <person name="Andrade K.R."/>
            <person name="Borato P.V.M."/>
            <person name="Pilotto M.R."/>
            <person name="Benamar S."/>
            <person name="LaScola B."/>
            <person name="Colson P."/>
        </authorList>
    </citation>
    <scope>NUCLEOTIDE SEQUENCE [LARGE SCALE GENOMIC DNA]</scope>
    <source>
        <strain evidence="5 6">Oyster</strain>
    </source>
</reference>
<keyword evidence="3" id="KW-1133">Transmembrane helix</keyword>
<evidence type="ECO:0000313" key="6">
    <source>
        <dbReference type="Proteomes" id="UP000241474"/>
    </source>
</evidence>
<dbReference type="InterPro" id="IPR016035">
    <property type="entry name" value="Acyl_Trfase/lysoPLipase"/>
</dbReference>
<protein>
    <submittedName>
        <fullName evidence="5">Putative patatin-like phospholipase</fullName>
    </submittedName>
</protein>
<feature type="short sequence motif" description="DGA/G" evidence="2">
    <location>
        <begin position="226"/>
        <end position="228"/>
    </location>
</feature>
<evidence type="ECO:0000256" key="2">
    <source>
        <dbReference type="PROSITE-ProRule" id="PRU01161"/>
    </source>
</evidence>
<dbReference type="Proteomes" id="UP000241474">
    <property type="component" value="Segment"/>
</dbReference>
<evidence type="ECO:0000256" key="1">
    <source>
        <dbReference type="ARBA" id="ARBA00023098"/>
    </source>
</evidence>
<feature type="active site" description="Proton acceptor" evidence="2">
    <location>
        <position position="226"/>
    </location>
</feature>
<dbReference type="PANTHER" id="PTHR46394">
    <property type="entry name" value="ANNEXIN"/>
    <property type="match status" value="1"/>
</dbReference>
<name>A0A0G2Y623_MIMIV</name>
<dbReference type="GO" id="GO:0016787">
    <property type="term" value="F:hydrolase activity"/>
    <property type="evidence" value="ECO:0007669"/>
    <property type="project" value="UniProtKB-UniRule"/>
</dbReference>
<keyword evidence="2" id="KW-0442">Lipid degradation</keyword>
<keyword evidence="3" id="KW-0812">Transmembrane</keyword>
<evidence type="ECO:0000256" key="3">
    <source>
        <dbReference type="SAM" id="Phobius"/>
    </source>
</evidence>
<dbReference type="Pfam" id="PF01734">
    <property type="entry name" value="Patatin"/>
    <property type="match status" value="1"/>
</dbReference>
<dbReference type="PROSITE" id="PS51635">
    <property type="entry name" value="PNPLA"/>
    <property type="match status" value="1"/>
</dbReference>
<dbReference type="InterPro" id="IPR002641">
    <property type="entry name" value="PNPLA_dom"/>
</dbReference>
<proteinExistence type="predicted"/>
<organism evidence="5 6">
    <name type="scientific">Acanthamoeba polyphaga mimivirus</name>
    <name type="common">APMV</name>
    <dbReference type="NCBI Taxonomy" id="212035"/>
    <lineage>
        <taxon>Viruses</taxon>
        <taxon>Varidnaviria</taxon>
        <taxon>Bamfordvirae</taxon>
        <taxon>Nucleocytoviricota</taxon>
        <taxon>Megaviricetes</taxon>
        <taxon>Imitervirales</taxon>
        <taxon>Mimiviridae</taxon>
        <taxon>Megamimivirinae</taxon>
        <taxon>Mimivirus</taxon>
        <taxon>Mimivirus bradfordmassiliense</taxon>
    </lineage>
</organism>
<dbReference type="EMBL" id="KM982401">
    <property type="protein sequence ID" value="AKI79217.1"/>
    <property type="molecule type" value="Genomic_DNA"/>
</dbReference>
<dbReference type="SUPFAM" id="SSF52151">
    <property type="entry name" value="FabD/lysophospholipase-like"/>
    <property type="match status" value="1"/>
</dbReference>
<dbReference type="InterPro" id="IPR052580">
    <property type="entry name" value="Lipid_Hydrolase"/>
</dbReference>
<feature type="transmembrane region" description="Helical" evidence="3">
    <location>
        <begin position="90"/>
        <end position="114"/>
    </location>
</feature>
<dbReference type="GO" id="GO:0016042">
    <property type="term" value="P:lipid catabolic process"/>
    <property type="evidence" value="ECO:0007669"/>
    <property type="project" value="UniProtKB-UniRule"/>
</dbReference>
<sequence>MNNSNTDNIIIINDSEPTYDLEDVINEIGDLLEDFDKIIDQYKQTIDQMVKKPKYVNLVLSGGSIRGISHIGVIKKLIDEELLDLSKMKAVAGVSAGAMLGLLIVLGFTIGEIWDFILNLDTKKIVDPDFMLILEKCGVERGRIIYDLIEDILTSKTDTKHINFKQLYEKTGIHFTVVGSCLTTKDVIYYDHINTPTFKVSVAVRISIGMPGFFTPIDIGGKKYIDGAVLNNYPMNLFAKELDKTIGILICNEHNTNYKYFEEYFMAIINLFMYNYFEKTCHQYADNTIYVKKAPENVFIFNFDLDNNTKMKLFEYGIEAAEEFIKNKFDNK</sequence>
<evidence type="ECO:0000259" key="4">
    <source>
        <dbReference type="PROSITE" id="PS51635"/>
    </source>
</evidence>
<dbReference type="Gene3D" id="3.40.1090.10">
    <property type="entry name" value="Cytosolic phospholipase A2 catalytic domain"/>
    <property type="match status" value="2"/>
</dbReference>
<feature type="domain" description="PNPLA" evidence="4">
    <location>
        <begin position="58"/>
        <end position="239"/>
    </location>
</feature>
<comment type="caution">
    <text evidence="2">Lacks conserved residue(s) required for the propagation of feature annotation.</text>
</comment>
<keyword evidence="1 2" id="KW-0443">Lipid metabolism</keyword>
<organismHost>
    <name type="scientific">Acanthamoeba polyphaga</name>
    <name type="common">Amoeba</name>
    <dbReference type="NCBI Taxonomy" id="5757"/>
</organismHost>
<keyword evidence="2" id="KW-0378">Hydrolase</keyword>
<evidence type="ECO:0000313" key="5">
    <source>
        <dbReference type="EMBL" id="AKI79217.1"/>
    </source>
</evidence>
<dbReference type="PANTHER" id="PTHR46394:SF1">
    <property type="entry name" value="PNPLA DOMAIN-CONTAINING PROTEIN"/>
    <property type="match status" value="1"/>
</dbReference>
<feature type="active site" description="Nucleophile" evidence="2">
    <location>
        <position position="95"/>
    </location>
</feature>
<feature type="short sequence motif" description="GXSXG" evidence="2">
    <location>
        <begin position="93"/>
        <end position="97"/>
    </location>
</feature>